<dbReference type="AlphaFoldDB" id="A0A7H1PST3"/>
<evidence type="ECO:0008006" key="4">
    <source>
        <dbReference type="Google" id="ProtNLM"/>
    </source>
</evidence>
<reference evidence="2 3" key="1">
    <citation type="submission" date="2020-04" db="EMBL/GenBank/DDBJ databases">
        <title>Characterization and engineering of Streptomyces griseofuscus DSM40191 as a potential heterologous host for expression of BGCs.</title>
        <authorList>
            <person name="Gren T."/>
            <person name="Whitford C.M."/>
            <person name="Mohite O.S."/>
            <person name="Joergensen T.S."/>
            <person name="Nielsen J.B."/>
            <person name="Lee S.Y."/>
            <person name="Weber T."/>
        </authorList>
    </citation>
    <scope>NUCLEOTIDE SEQUENCE [LARGE SCALE GENOMIC DNA]</scope>
    <source>
        <strain evidence="2 3">DSM 40191</strain>
    </source>
</reference>
<dbReference type="KEGG" id="sgf:HEP81_00777"/>
<feature type="region of interest" description="Disordered" evidence="1">
    <location>
        <begin position="1"/>
        <end position="23"/>
    </location>
</feature>
<gene>
    <name evidence="2" type="ORF">HEP81_00777</name>
</gene>
<dbReference type="GO" id="GO:0003824">
    <property type="term" value="F:catalytic activity"/>
    <property type="evidence" value="ECO:0007669"/>
    <property type="project" value="InterPro"/>
</dbReference>
<evidence type="ECO:0000313" key="2">
    <source>
        <dbReference type="EMBL" id="QNT91113.1"/>
    </source>
</evidence>
<name>A0A7H1PST3_9ACTN</name>
<dbReference type="SUPFAM" id="SSF53167">
    <property type="entry name" value="Purine and uridine phosphorylases"/>
    <property type="match status" value="1"/>
</dbReference>
<proteinExistence type="predicted"/>
<dbReference type="Proteomes" id="UP000516422">
    <property type="component" value="Chromosome"/>
</dbReference>
<accession>A0A7H1PST3</accession>
<dbReference type="InterPro" id="IPR035994">
    <property type="entry name" value="Nucleoside_phosphorylase_sf"/>
</dbReference>
<organism evidence="2 3">
    <name type="scientific">Streptomyces griseofuscus</name>
    <dbReference type="NCBI Taxonomy" id="146922"/>
    <lineage>
        <taxon>Bacteria</taxon>
        <taxon>Bacillati</taxon>
        <taxon>Actinomycetota</taxon>
        <taxon>Actinomycetes</taxon>
        <taxon>Kitasatosporales</taxon>
        <taxon>Streptomycetaceae</taxon>
        <taxon>Streptomyces</taxon>
    </lineage>
</organism>
<dbReference type="EMBL" id="CP051006">
    <property type="protein sequence ID" value="QNT91113.1"/>
    <property type="molecule type" value="Genomic_DNA"/>
</dbReference>
<evidence type="ECO:0000256" key="1">
    <source>
        <dbReference type="SAM" id="MobiDB-lite"/>
    </source>
</evidence>
<evidence type="ECO:0000313" key="3">
    <source>
        <dbReference type="Proteomes" id="UP000516422"/>
    </source>
</evidence>
<dbReference type="GO" id="GO:0009116">
    <property type="term" value="P:nucleoside metabolic process"/>
    <property type="evidence" value="ECO:0007669"/>
    <property type="project" value="InterPro"/>
</dbReference>
<feature type="region of interest" description="Disordered" evidence="1">
    <location>
        <begin position="136"/>
        <end position="166"/>
    </location>
</feature>
<protein>
    <recommendedName>
        <fullName evidence="4">Uridine phosphorylase</fullName>
    </recommendedName>
</protein>
<dbReference type="Gene3D" id="3.40.50.1580">
    <property type="entry name" value="Nucleoside phosphorylase domain"/>
    <property type="match status" value="1"/>
</dbReference>
<sequence length="166" mass="18148">MTPFPLHPGKHALPAVTEPAEHARHVRDRYPGATLSSTDGVVLLYQQDVPEKTVNRYRCRRVHRVRGELFILKRRDRQVAACGGFGLGAPATVLVLEQLIALGARRDVTVGTAATLRADLSPGQLVVCDNALRNEEGPATTSRRARTSRRSNSSPTPSPQVCAHER</sequence>